<name>A0A8S1RRB9_9CILI</name>
<gene>
    <name evidence="1" type="ORF">PSON_ATCC_30995.1.T2240006</name>
</gene>
<dbReference type="Proteomes" id="UP000692954">
    <property type="component" value="Unassembled WGS sequence"/>
</dbReference>
<organism evidence="1 2">
    <name type="scientific">Paramecium sonneborni</name>
    <dbReference type="NCBI Taxonomy" id="65129"/>
    <lineage>
        <taxon>Eukaryota</taxon>
        <taxon>Sar</taxon>
        <taxon>Alveolata</taxon>
        <taxon>Ciliophora</taxon>
        <taxon>Intramacronucleata</taxon>
        <taxon>Oligohymenophorea</taxon>
        <taxon>Peniculida</taxon>
        <taxon>Parameciidae</taxon>
        <taxon>Paramecium</taxon>
    </lineage>
</organism>
<sequence length="109" mass="12757">MNSISISTIIISQQQYSSQGSIFFIKNQLNEIVANSSLSFQTINKQEIKKLKSKKNSQAHSIDQETQTQLFRFIPIIYNKEKQQFLKIIKQQKETETSFKKQTRQTKVI</sequence>
<reference evidence="1" key="1">
    <citation type="submission" date="2021-01" db="EMBL/GenBank/DDBJ databases">
        <authorList>
            <consortium name="Genoscope - CEA"/>
            <person name="William W."/>
        </authorList>
    </citation>
    <scope>NUCLEOTIDE SEQUENCE</scope>
</reference>
<proteinExistence type="predicted"/>
<dbReference type="EMBL" id="CAJJDN010000224">
    <property type="protein sequence ID" value="CAD8129455.1"/>
    <property type="molecule type" value="Genomic_DNA"/>
</dbReference>
<evidence type="ECO:0000313" key="1">
    <source>
        <dbReference type="EMBL" id="CAD8129455.1"/>
    </source>
</evidence>
<keyword evidence="2" id="KW-1185">Reference proteome</keyword>
<comment type="caution">
    <text evidence="1">The sequence shown here is derived from an EMBL/GenBank/DDBJ whole genome shotgun (WGS) entry which is preliminary data.</text>
</comment>
<protein>
    <submittedName>
        <fullName evidence="1">Uncharacterized protein</fullName>
    </submittedName>
</protein>
<dbReference type="AlphaFoldDB" id="A0A8S1RRB9"/>
<accession>A0A8S1RRB9</accession>
<evidence type="ECO:0000313" key="2">
    <source>
        <dbReference type="Proteomes" id="UP000692954"/>
    </source>
</evidence>